<gene>
    <name evidence="3" type="ORF">B5E44_05630</name>
    <name evidence="2" type="ORF">B5E59_03960</name>
</gene>
<feature type="transmembrane region" description="Helical" evidence="1">
    <location>
        <begin position="69"/>
        <end position="89"/>
    </location>
</feature>
<evidence type="ECO:0000256" key="1">
    <source>
        <dbReference type="SAM" id="Phobius"/>
    </source>
</evidence>
<evidence type="ECO:0000313" key="2">
    <source>
        <dbReference type="EMBL" id="OUQ56904.1"/>
    </source>
</evidence>
<name>A0A1Y4W1E5_9LACO</name>
<dbReference type="InterPro" id="IPR006938">
    <property type="entry name" value="DUF624"/>
</dbReference>
<dbReference type="AlphaFoldDB" id="A0A1Y4W1E5"/>
<dbReference type="EMBL" id="NFLZ01000011">
    <property type="protein sequence ID" value="OUQ76202.1"/>
    <property type="molecule type" value="Genomic_DNA"/>
</dbReference>
<organism evidence="3 4">
    <name type="scientific">Lactobacillus gallinarum</name>
    <dbReference type="NCBI Taxonomy" id="52242"/>
    <lineage>
        <taxon>Bacteria</taxon>
        <taxon>Bacillati</taxon>
        <taxon>Bacillota</taxon>
        <taxon>Bacilli</taxon>
        <taxon>Lactobacillales</taxon>
        <taxon>Lactobacillaceae</taxon>
        <taxon>Lactobacillus</taxon>
    </lineage>
</organism>
<feature type="transmembrane region" description="Helical" evidence="1">
    <location>
        <begin position="9"/>
        <end position="34"/>
    </location>
</feature>
<evidence type="ECO:0000313" key="4">
    <source>
        <dbReference type="Proteomes" id="UP000195859"/>
    </source>
</evidence>
<protein>
    <recommendedName>
        <fullName evidence="6">DUF624 domain-containing protein</fullName>
    </recommendedName>
</protein>
<reference evidence="4 5" key="1">
    <citation type="submission" date="2017-04" db="EMBL/GenBank/DDBJ databases">
        <title>Function of individual gut microbiota members based on whole genome sequencing of pure cultures obtained from chicken caecum.</title>
        <authorList>
            <person name="Medvecky M."/>
            <person name="Cejkova D."/>
            <person name="Polansky O."/>
            <person name="Karasova D."/>
            <person name="Kubasova T."/>
            <person name="Cizek A."/>
            <person name="Rychlik I."/>
        </authorList>
    </citation>
    <scope>NUCLEOTIDE SEQUENCE [LARGE SCALE GENOMIC DNA]</scope>
    <source>
        <strain evidence="4">An101</strain>
        <strain evidence="5">An115</strain>
    </source>
</reference>
<proteinExistence type="predicted"/>
<keyword evidence="1" id="KW-0472">Membrane</keyword>
<keyword evidence="1" id="KW-0812">Transmembrane</keyword>
<evidence type="ECO:0008006" key="6">
    <source>
        <dbReference type="Google" id="ProtNLM"/>
    </source>
</evidence>
<dbReference type="EMBL" id="NFLS01000006">
    <property type="protein sequence ID" value="OUQ56904.1"/>
    <property type="molecule type" value="Genomic_DNA"/>
</dbReference>
<dbReference type="RefSeq" id="WP_087176119.1">
    <property type="nucleotide sequence ID" value="NZ_NFLS01000006.1"/>
</dbReference>
<keyword evidence="5" id="KW-1185">Reference proteome</keyword>
<sequence length="201" mass="23372">MVGSVMQKAFVRVLVLIILNLEFWLFSFVGLLILGVGPAFRATMETYLNHGFNYQLYSLKESWKIYKKYFWTANLHFYIFFAVTVFLFYDIYISSQIKTGWMLPIMIIMVFLAFFVPIIGLFTLNIESVFEVKFTDAVKLAISEFFADFSGLWKFVAGIIVILALTKFFPGLLLFMSMSALIVWCHFTTKDWINNVEGQLE</sequence>
<dbReference type="Proteomes" id="UP000195859">
    <property type="component" value="Unassembled WGS sequence"/>
</dbReference>
<dbReference type="Proteomes" id="UP000196293">
    <property type="component" value="Unassembled WGS sequence"/>
</dbReference>
<evidence type="ECO:0000313" key="3">
    <source>
        <dbReference type="EMBL" id="OUQ76202.1"/>
    </source>
</evidence>
<feature type="transmembrane region" description="Helical" evidence="1">
    <location>
        <begin position="155"/>
        <end position="184"/>
    </location>
</feature>
<reference evidence="3" key="2">
    <citation type="journal article" date="2018" name="BMC Genomics">
        <title>Whole genome sequencing and function prediction of 133 gut anaerobes isolated from chicken caecum in pure cultures.</title>
        <authorList>
            <person name="Medvecky M."/>
            <person name="Cejkova D."/>
            <person name="Polansky O."/>
            <person name="Karasova D."/>
            <person name="Kubasova T."/>
            <person name="Cizek A."/>
            <person name="Rychlik I."/>
        </authorList>
    </citation>
    <scope>NUCLEOTIDE SEQUENCE</scope>
    <source>
        <strain evidence="3">An101</strain>
        <strain evidence="2">An115</strain>
    </source>
</reference>
<keyword evidence="1" id="KW-1133">Transmembrane helix</keyword>
<feature type="transmembrane region" description="Helical" evidence="1">
    <location>
        <begin position="101"/>
        <end position="124"/>
    </location>
</feature>
<comment type="caution">
    <text evidence="3">The sequence shown here is derived from an EMBL/GenBank/DDBJ whole genome shotgun (WGS) entry which is preliminary data.</text>
</comment>
<accession>A0A1Y4W1E5</accession>
<evidence type="ECO:0000313" key="5">
    <source>
        <dbReference type="Proteomes" id="UP000196293"/>
    </source>
</evidence>
<dbReference type="Pfam" id="PF04854">
    <property type="entry name" value="DUF624"/>
    <property type="match status" value="1"/>
</dbReference>